<dbReference type="Gene3D" id="3.30.710.10">
    <property type="entry name" value="Potassium Channel Kv1.1, Chain A"/>
    <property type="match status" value="1"/>
</dbReference>
<dbReference type="PANTHER" id="PTHR26379:SF396">
    <property type="entry name" value="BTB_POZ DOMAIN CONTAINING PROTEIN"/>
    <property type="match status" value="1"/>
</dbReference>
<dbReference type="AlphaFoldDB" id="A0A8T0NL82"/>
<evidence type="ECO:0000256" key="1">
    <source>
        <dbReference type="ARBA" id="ARBA00004906"/>
    </source>
</evidence>
<feature type="domain" description="BTB" evidence="3">
    <location>
        <begin position="194"/>
        <end position="258"/>
    </location>
</feature>
<name>A0A8T0NL82_PANVG</name>
<dbReference type="InterPro" id="IPR056423">
    <property type="entry name" value="BACK_BPM_SPOP"/>
</dbReference>
<evidence type="ECO:0000256" key="2">
    <source>
        <dbReference type="ARBA" id="ARBA00010846"/>
    </source>
</evidence>
<keyword evidence="6" id="KW-1185">Reference proteome</keyword>
<accession>A0A8T0NL82</accession>
<dbReference type="SMART" id="SM00225">
    <property type="entry name" value="BTB"/>
    <property type="match status" value="1"/>
</dbReference>
<evidence type="ECO:0000259" key="3">
    <source>
        <dbReference type="PROSITE" id="PS50097"/>
    </source>
</evidence>
<comment type="caution">
    <text evidence="5">The sequence shown here is derived from an EMBL/GenBank/DDBJ whole genome shotgun (WGS) entry which is preliminary data.</text>
</comment>
<dbReference type="CDD" id="cd00121">
    <property type="entry name" value="MATH"/>
    <property type="match status" value="1"/>
</dbReference>
<comment type="similarity">
    <text evidence="2">Belongs to the Tdpoz family.</text>
</comment>
<organism evidence="5 6">
    <name type="scientific">Panicum virgatum</name>
    <name type="common">Blackwell switchgrass</name>
    <dbReference type="NCBI Taxonomy" id="38727"/>
    <lineage>
        <taxon>Eukaryota</taxon>
        <taxon>Viridiplantae</taxon>
        <taxon>Streptophyta</taxon>
        <taxon>Embryophyta</taxon>
        <taxon>Tracheophyta</taxon>
        <taxon>Spermatophyta</taxon>
        <taxon>Magnoliopsida</taxon>
        <taxon>Liliopsida</taxon>
        <taxon>Poales</taxon>
        <taxon>Poaceae</taxon>
        <taxon>PACMAD clade</taxon>
        <taxon>Panicoideae</taxon>
        <taxon>Panicodae</taxon>
        <taxon>Paniceae</taxon>
        <taxon>Panicinae</taxon>
        <taxon>Panicum</taxon>
        <taxon>Panicum sect. Hiantes</taxon>
    </lineage>
</organism>
<dbReference type="PANTHER" id="PTHR26379">
    <property type="entry name" value="BTB/POZ AND MATH DOMAIN-CONTAINING PROTEIN 1"/>
    <property type="match status" value="1"/>
</dbReference>
<dbReference type="PROSITE" id="PS50097">
    <property type="entry name" value="BTB"/>
    <property type="match status" value="1"/>
</dbReference>
<comment type="pathway">
    <text evidence="1">Protein modification; protein ubiquitination.</text>
</comment>
<evidence type="ECO:0000313" key="5">
    <source>
        <dbReference type="EMBL" id="KAG2549039.1"/>
    </source>
</evidence>
<evidence type="ECO:0000313" key="6">
    <source>
        <dbReference type="Proteomes" id="UP000823388"/>
    </source>
</evidence>
<dbReference type="GO" id="GO:0016567">
    <property type="term" value="P:protein ubiquitination"/>
    <property type="evidence" value="ECO:0007669"/>
    <property type="project" value="InterPro"/>
</dbReference>
<evidence type="ECO:0000259" key="4">
    <source>
        <dbReference type="PROSITE" id="PS50144"/>
    </source>
</evidence>
<dbReference type="EMBL" id="CM029053">
    <property type="protein sequence ID" value="KAG2549039.1"/>
    <property type="molecule type" value="Genomic_DNA"/>
</dbReference>
<dbReference type="SUPFAM" id="SSF49599">
    <property type="entry name" value="TRAF domain-like"/>
    <property type="match status" value="1"/>
</dbReference>
<dbReference type="InterPro" id="IPR002083">
    <property type="entry name" value="MATH/TRAF_dom"/>
</dbReference>
<dbReference type="Gene3D" id="2.60.210.10">
    <property type="entry name" value="Apoptosis, Tumor Necrosis Factor Receptor Associated Protein 2, Chain A"/>
    <property type="match status" value="1"/>
</dbReference>
<dbReference type="Pfam" id="PF00651">
    <property type="entry name" value="BTB"/>
    <property type="match status" value="1"/>
</dbReference>
<dbReference type="InterPro" id="IPR011333">
    <property type="entry name" value="SKP1/BTB/POZ_sf"/>
</dbReference>
<dbReference type="Pfam" id="PF24570">
    <property type="entry name" value="BACK_BPM_SPOP"/>
    <property type="match status" value="1"/>
</dbReference>
<evidence type="ECO:0008006" key="7">
    <source>
        <dbReference type="Google" id="ProtNLM"/>
    </source>
</evidence>
<gene>
    <name evidence="5" type="ORF">PVAP13_9KG291600</name>
</gene>
<feature type="domain" description="MATH" evidence="4">
    <location>
        <begin position="26"/>
        <end position="155"/>
    </location>
</feature>
<dbReference type="Proteomes" id="UP000823388">
    <property type="component" value="Chromosome 9K"/>
</dbReference>
<dbReference type="Pfam" id="PF22486">
    <property type="entry name" value="MATH_2"/>
    <property type="match status" value="1"/>
</dbReference>
<dbReference type="PROSITE" id="PS50144">
    <property type="entry name" value="MATH"/>
    <property type="match status" value="1"/>
</dbReference>
<proteinExistence type="inferred from homology"/>
<dbReference type="InterPro" id="IPR045005">
    <property type="entry name" value="BPM1-6"/>
</dbReference>
<dbReference type="InterPro" id="IPR000210">
    <property type="entry name" value="BTB/POZ_dom"/>
</dbReference>
<dbReference type="SUPFAM" id="SSF54695">
    <property type="entry name" value="POZ domain"/>
    <property type="match status" value="1"/>
</dbReference>
<dbReference type="OrthoDB" id="664503at2759"/>
<dbReference type="Gene3D" id="1.25.40.420">
    <property type="match status" value="1"/>
</dbReference>
<sequence>MPPPESAAGDPGGTLSASAIVGGTVTGHHLLQIDCYSRTKEELPSGKHIMSCPFRAGGSSWRISYYPNGENSEAAEFISVYLHLDQSVAEPVKARARFSLLDQVGKPVLSHSLTTKIHDFCKATGGFGYDRFIKRPWLEESKHLKDDRFTVRCDVIVTKELCAEERPPQFPLVLVPPSNLHQNLGDLLASREGADVTFLVAGETFKAHKCVLAARSAVFKAEVFGAMKESTDGALICVDDMDAQVFMALLNFVYTDALPDFRDMKKQEEAAMAQHLLVAADRYNLERLKLICEDRLCAHIDTASAATILALAEQHHCGGLKEACFRFLSSISTLNAVMATDGFDHLTRSCPSVLKELMSSIAARVPC</sequence>
<dbReference type="InterPro" id="IPR008974">
    <property type="entry name" value="TRAF-like"/>
</dbReference>
<dbReference type="CDD" id="cd18280">
    <property type="entry name" value="BTB_POZ_BPM_plant"/>
    <property type="match status" value="1"/>
</dbReference>
<protein>
    <recommendedName>
        <fullName evidence="7">BTB/POZ and MATH domain-containing protein 1</fullName>
    </recommendedName>
</protein>
<reference evidence="5" key="1">
    <citation type="submission" date="2020-05" db="EMBL/GenBank/DDBJ databases">
        <title>WGS assembly of Panicum virgatum.</title>
        <authorList>
            <person name="Lovell J.T."/>
            <person name="Jenkins J."/>
            <person name="Shu S."/>
            <person name="Juenger T.E."/>
            <person name="Schmutz J."/>
        </authorList>
    </citation>
    <scope>NUCLEOTIDE SEQUENCE</scope>
    <source>
        <strain evidence="5">AP13</strain>
    </source>
</reference>